<evidence type="ECO:0000313" key="1">
    <source>
        <dbReference type="EMBL" id="MDO7786104.1"/>
    </source>
</evidence>
<dbReference type="Pfam" id="PF13730">
    <property type="entry name" value="HTH_36"/>
    <property type="match status" value="1"/>
</dbReference>
<keyword evidence="2" id="KW-1185">Reference proteome</keyword>
<proteinExistence type="predicted"/>
<dbReference type="Proteomes" id="UP001172911">
    <property type="component" value="Unassembled WGS sequence"/>
</dbReference>
<name>A0AAW7ZAI8_9FIRM</name>
<sequence length="234" mass="26693">MFIHCNHIWDEDGLTFYAKGIYCLLAKFADKEGRCWPSLKTLKEHSSISKPTIIKAITELKSRGYVQIDKRKTVNGDFDHNVYVLPGINRVVNHVDRVVKEVDNVVNDINQGSKGDLLGVVNHVDSNYIHKNYSIELLGESKVLDNLIELYRQHNPEAVKRFKVGGITKARDTFLEAIRKGVTPNLLAEAITEKPEIPPWEIVKATNKPTNYDENKDYMDDFIARCQANGFYTD</sequence>
<gene>
    <name evidence="1" type="ORF">P6N53_02570</name>
</gene>
<dbReference type="RefSeq" id="WP_304540934.1">
    <property type="nucleotide sequence ID" value="NZ_JARPTC010000003.1"/>
</dbReference>
<reference evidence="1" key="1">
    <citation type="journal article" date="2023" name="J. Hazard. Mater.">
        <title>Anaerobic biodegradation of pyrene and benzo[a]pyrene by a new sulfate-reducing Desulforamulus aquiferis strain DSA.</title>
        <authorList>
            <person name="Zhang Z."/>
            <person name="Sun J."/>
            <person name="Gong X."/>
            <person name="Wang C."/>
            <person name="Wang H."/>
        </authorList>
    </citation>
    <scope>NUCLEOTIDE SEQUENCE</scope>
    <source>
        <strain evidence="1">DSA</strain>
    </source>
</reference>
<reference evidence="1" key="2">
    <citation type="submission" date="2023-03" db="EMBL/GenBank/DDBJ databases">
        <authorList>
            <person name="Zhang Z."/>
        </authorList>
    </citation>
    <scope>NUCLEOTIDE SEQUENCE</scope>
    <source>
        <strain evidence="1">DSA</strain>
    </source>
</reference>
<dbReference type="EMBL" id="JARPTC010000003">
    <property type="protein sequence ID" value="MDO7786104.1"/>
    <property type="molecule type" value="Genomic_DNA"/>
</dbReference>
<dbReference type="InterPro" id="IPR036388">
    <property type="entry name" value="WH-like_DNA-bd_sf"/>
</dbReference>
<organism evidence="1 2">
    <name type="scientific">Desulforamulus aquiferis</name>
    <dbReference type="NCBI Taxonomy" id="1397668"/>
    <lineage>
        <taxon>Bacteria</taxon>
        <taxon>Bacillati</taxon>
        <taxon>Bacillota</taxon>
        <taxon>Clostridia</taxon>
        <taxon>Eubacteriales</taxon>
        <taxon>Peptococcaceae</taxon>
        <taxon>Desulforamulus</taxon>
    </lineage>
</organism>
<dbReference type="AlphaFoldDB" id="A0AAW7ZAI8"/>
<evidence type="ECO:0000313" key="2">
    <source>
        <dbReference type="Proteomes" id="UP001172911"/>
    </source>
</evidence>
<accession>A0AAW7ZAI8</accession>
<protein>
    <submittedName>
        <fullName evidence="1">Helix-turn-helix domain-containing protein</fullName>
    </submittedName>
</protein>
<dbReference type="Gene3D" id="1.10.10.10">
    <property type="entry name" value="Winged helix-like DNA-binding domain superfamily/Winged helix DNA-binding domain"/>
    <property type="match status" value="1"/>
</dbReference>
<comment type="caution">
    <text evidence="1">The sequence shown here is derived from an EMBL/GenBank/DDBJ whole genome shotgun (WGS) entry which is preliminary data.</text>
</comment>